<keyword evidence="1" id="KW-1133">Transmembrane helix</keyword>
<sequence>MKQADLISGGVGSLIGIYAIWEAQRMPADVIMKIGPGFFPTILASMLLIFSLLLMLNALRGKSKGEVPPLRWSDPAVRRGLCLLVATAVFCLALKPIGFIPCAIVFLFLMMLVLGNRKPRALLMAPLIVTGGIWLTFEKLLHLELPSGILAPLLG</sequence>
<dbReference type="EMBL" id="JAYXHS010000002">
    <property type="protein sequence ID" value="MEC5386859.1"/>
    <property type="molecule type" value="Genomic_DNA"/>
</dbReference>
<evidence type="ECO:0000313" key="3">
    <source>
        <dbReference type="EMBL" id="MEC5386859.1"/>
    </source>
</evidence>
<reference evidence="3 4" key="1">
    <citation type="submission" date="2024-01" db="EMBL/GenBank/DDBJ databases">
        <title>Uliginosibacterium soil sp. nov.</title>
        <authorList>
            <person name="Lv Y."/>
        </authorList>
    </citation>
    <scope>NUCLEOTIDE SEQUENCE [LARGE SCALE GENOMIC DNA]</scope>
    <source>
        <strain evidence="3 4">H3</strain>
    </source>
</reference>
<feature type="transmembrane region" description="Helical" evidence="1">
    <location>
        <begin position="121"/>
        <end position="137"/>
    </location>
</feature>
<organism evidence="3 4">
    <name type="scientific">Uliginosibacterium silvisoli</name>
    <dbReference type="NCBI Taxonomy" id="3114758"/>
    <lineage>
        <taxon>Bacteria</taxon>
        <taxon>Pseudomonadati</taxon>
        <taxon>Pseudomonadota</taxon>
        <taxon>Betaproteobacteria</taxon>
        <taxon>Rhodocyclales</taxon>
        <taxon>Zoogloeaceae</taxon>
        <taxon>Uliginosibacterium</taxon>
    </lineage>
</organism>
<feature type="transmembrane region" description="Helical" evidence="1">
    <location>
        <begin position="6"/>
        <end position="23"/>
    </location>
</feature>
<evidence type="ECO:0000256" key="1">
    <source>
        <dbReference type="SAM" id="Phobius"/>
    </source>
</evidence>
<feature type="transmembrane region" description="Helical" evidence="1">
    <location>
        <begin position="35"/>
        <end position="56"/>
    </location>
</feature>
<gene>
    <name evidence="3" type="ORF">VVD49_14085</name>
</gene>
<dbReference type="Pfam" id="PF07331">
    <property type="entry name" value="TctB"/>
    <property type="match status" value="1"/>
</dbReference>
<name>A0ABU6K4L0_9RHOO</name>
<comment type="caution">
    <text evidence="3">The sequence shown here is derived from an EMBL/GenBank/DDBJ whole genome shotgun (WGS) entry which is preliminary data.</text>
</comment>
<evidence type="ECO:0000313" key="4">
    <source>
        <dbReference type="Proteomes" id="UP001331561"/>
    </source>
</evidence>
<dbReference type="Proteomes" id="UP001331561">
    <property type="component" value="Unassembled WGS sequence"/>
</dbReference>
<dbReference type="RefSeq" id="WP_327599816.1">
    <property type="nucleotide sequence ID" value="NZ_JAYXHS010000002.1"/>
</dbReference>
<feature type="domain" description="DUF1468" evidence="2">
    <location>
        <begin position="14"/>
        <end position="146"/>
    </location>
</feature>
<keyword evidence="4" id="KW-1185">Reference proteome</keyword>
<feature type="transmembrane region" description="Helical" evidence="1">
    <location>
        <begin position="76"/>
        <end position="109"/>
    </location>
</feature>
<protein>
    <submittedName>
        <fullName evidence="3">Tripartite tricarboxylate transporter TctB family protein</fullName>
    </submittedName>
</protein>
<accession>A0ABU6K4L0</accession>
<keyword evidence="1" id="KW-0472">Membrane</keyword>
<keyword evidence="1" id="KW-0812">Transmembrane</keyword>
<evidence type="ECO:0000259" key="2">
    <source>
        <dbReference type="Pfam" id="PF07331"/>
    </source>
</evidence>
<dbReference type="InterPro" id="IPR009936">
    <property type="entry name" value="DUF1468"/>
</dbReference>
<proteinExistence type="predicted"/>